<organism evidence="1 2">
    <name type="scientific">Cetraspora pellucida</name>
    <dbReference type="NCBI Taxonomy" id="1433469"/>
    <lineage>
        <taxon>Eukaryota</taxon>
        <taxon>Fungi</taxon>
        <taxon>Fungi incertae sedis</taxon>
        <taxon>Mucoromycota</taxon>
        <taxon>Glomeromycotina</taxon>
        <taxon>Glomeromycetes</taxon>
        <taxon>Diversisporales</taxon>
        <taxon>Gigasporaceae</taxon>
        <taxon>Cetraspora</taxon>
    </lineage>
</organism>
<proteinExistence type="predicted"/>
<dbReference type="Proteomes" id="UP000789366">
    <property type="component" value="Unassembled WGS sequence"/>
</dbReference>
<evidence type="ECO:0000313" key="2">
    <source>
        <dbReference type="Proteomes" id="UP000789366"/>
    </source>
</evidence>
<evidence type="ECO:0000313" key="1">
    <source>
        <dbReference type="EMBL" id="CAG8711466.1"/>
    </source>
</evidence>
<accession>A0ACA9PJ16</accession>
<name>A0ACA9PJ16_9GLOM</name>
<gene>
    <name evidence="1" type="ORF">SPELUC_LOCUS11845</name>
</gene>
<reference evidence="1" key="1">
    <citation type="submission" date="2021-06" db="EMBL/GenBank/DDBJ databases">
        <authorList>
            <person name="Kallberg Y."/>
            <person name="Tangrot J."/>
            <person name="Rosling A."/>
        </authorList>
    </citation>
    <scope>NUCLEOTIDE SEQUENCE</scope>
    <source>
        <strain evidence="1">28 12/20/2015</strain>
    </source>
</reference>
<comment type="caution">
    <text evidence="1">The sequence shown here is derived from an EMBL/GenBank/DDBJ whole genome shotgun (WGS) entry which is preliminary data.</text>
</comment>
<feature type="non-terminal residue" evidence="1">
    <location>
        <position position="1"/>
    </location>
</feature>
<protein>
    <submittedName>
        <fullName evidence="1">16926_t:CDS:1</fullName>
    </submittedName>
</protein>
<keyword evidence="2" id="KW-1185">Reference proteome</keyword>
<sequence length="209" mass="23354">VFDQYFGNCTIFGLCVPNNIRREDLCSLFIATCFAMYVVRQQLTAELNTCVERLTADITSRDAKFVVEGQRMLTMVNTVIETINEITTNYESLCDQLDHLTETGSMTPLISEQFAVPSVPTSNFSQRSYSSSSPGSSPVVFDKIKTENNYTLDEMCNIVSVEIRSLGVGKLGKETVKSYYLKINDLKSSNLNKIGAWMDSKTNISNNSE</sequence>
<dbReference type="EMBL" id="CAJVPW010026153">
    <property type="protein sequence ID" value="CAG8711466.1"/>
    <property type="molecule type" value="Genomic_DNA"/>
</dbReference>